<dbReference type="RefSeq" id="WP_187069957.1">
    <property type="nucleotide sequence ID" value="NZ_JACRYL010000002.1"/>
</dbReference>
<protein>
    <recommendedName>
        <fullName evidence="3">RteC protein</fullName>
    </recommendedName>
</protein>
<evidence type="ECO:0008006" key="3">
    <source>
        <dbReference type="Google" id="ProtNLM"/>
    </source>
</evidence>
<evidence type="ECO:0000313" key="1">
    <source>
        <dbReference type="EMBL" id="MBC6109487.1"/>
    </source>
</evidence>
<gene>
    <name evidence="1" type="ORF">H7U22_03550</name>
</gene>
<keyword evidence="2" id="KW-1185">Reference proteome</keyword>
<comment type="caution">
    <text evidence="1">The sequence shown here is derived from an EMBL/GenBank/DDBJ whole genome shotgun (WGS) entry which is preliminary data.</text>
</comment>
<name>A0ABR7KN25_9SPHI</name>
<organism evidence="1 2">
    <name type="scientific">Pedobacter fastidiosus</name>
    <dbReference type="NCBI Taxonomy" id="2765361"/>
    <lineage>
        <taxon>Bacteria</taxon>
        <taxon>Pseudomonadati</taxon>
        <taxon>Bacteroidota</taxon>
        <taxon>Sphingobacteriia</taxon>
        <taxon>Sphingobacteriales</taxon>
        <taxon>Sphingobacteriaceae</taxon>
        <taxon>Pedobacter</taxon>
    </lineage>
</organism>
<accession>A0ABR7KN25</accession>
<dbReference type="Proteomes" id="UP000652755">
    <property type="component" value="Unassembled WGS sequence"/>
</dbReference>
<dbReference type="EMBL" id="JACRYL010000002">
    <property type="protein sequence ID" value="MBC6109487.1"/>
    <property type="molecule type" value="Genomic_DNA"/>
</dbReference>
<sequence length="232" mass="27906">MDIAKLIASSAKHFPEWDKMIDEHLDARYNILDKEEKELERIFYQSNEFLMSIANNFFSFANFKDSWDNSKCYMNVYGQNILLRSEKMDTVFQWGLENDQFYLESYIICGENLRYMTDDFYALLMELKYLGDFEFLEMRSLTKEERPFFENKTSSVFQLIRNFMLYQTEKMNGSNYQQPENLELGQFILKWDAQLTDWPSLIEKASRAFKILYNINYRLWKISDIANKKSKG</sequence>
<proteinExistence type="predicted"/>
<reference evidence="1 2" key="1">
    <citation type="submission" date="2020-08" db="EMBL/GenBank/DDBJ databases">
        <authorList>
            <person name="Sun Q."/>
            <person name="Inoue M."/>
        </authorList>
    </citation>
    <scope>NUCLEOTIDE SEQUENCE [LARGE SCALE GENOMIC DNA]</scope>
    <source>
        <strain evidence="1 2">CCM 8938</strain>
    </source>
</reference>
<evidence type="ECO:0000313" key="2">
    <source>
        <dbReference type="Proteomes" id="UP000652755"/>
    </source>
</evidence>